<dbReference type="InterPro" id="IPR002110">
    <property type="entry name" value="Ankyrin_rpt"/>
</dbReference>
<gene>
    <name evidence="5" type="ORF">AAHA92_19317</name>
</gene>
<feature type="repeat" description="ANK" evidence="1">
    <location>
        <begin position="110"/>
        <end position="142"/>
    </location>
</feature>
<dbReference type="PROSITE" id="PS50088">
    <property type="entry name" value="ANK_REPEAT"/>
    <property type="match status" value="2"/>
</dbReference>
<feature type="repeat" description="ANK" evidence="1">
    <location>
        <begin position="73"/>
        <end position="96"/>
    </location>
</feature>
<dbReference type="Pfam" id="PF13962">
    <property type="entry name" value="PGG"/>
    <property type="match status" value="1"/>
</dbReference>
<dbReference type="EMBL" id="JBEAFC010000007">
    <property type="protein sequence ID" value="KAL1551475.1"/>
    <property type="molecule type" value="Genomic_DNA"/>
</dbReference>
<dbReference type="AlphaFoldDB" id="A0ABD1H4Y2"/>
<organism evidence="5 6">
    <name type="scientific">Salvia divinorum</name>
    <name type="common">Maria pastora</name>
    <name type="synonym">Diviner's sage</name>
    <dbReference type="NCBI Taxonomy" id="28513"/>
    <lineage>
        <taxon>Eukaryota</taxon>
        <taxon>Viridiplantae</taxon>
        <taxon>Streptophyta</taxon>
        <taxon>Embryophyta</taxon>
        <taxon>Tracheophyta</taxon>
        <taxon>Spermatophyta</taxon>
        <taxon>Magnoliopsida</taxon>
        <taxon>eudicotyledons</taxon>
        <taxon>Gunneridae</taxon>
        <taxon>Pentapetalae</taxon>
        <taxon>asterids</taxon>
        <taxon>lamiids</taxon>
        <taxon>Lamiales</taxon>
        <taxon>Lamiaceae</taxon>
        <taxon>Nepetoideae</taxon>
        <taxon>Mentheae</taxon>
        <taxon>Salviinae</taxon>
        <taxon>Salvia</taxon>
        <taxon>Salvia subgen. Calosphace</taxon>
    </lineage>
</organism>
<feature type="compositionally biased region" description="Low complexity" evidence="2">
    <location>
        <begin position="1"/>
        <end position="21"/>
    </location>
</feature>
<dbReference type="PROSITE" id="PS50297">
    <property type="entry name" value="ANK_REP_REGION"/>
    <property type="match status" value="1"/>
</dbReference>
<evidence type="ECO:0000256" key="3">
    <source>
        <dbReference type="SAM" id="Phobius"/>
    </source>
</evidence>
<dbReference type="InterPro" id="IPR036770">
    <property type="entry name" value="Ankyrin_rpt-contain_sf"/>
</dbReference>
<dbReference type="PANTHER" id="PTHR24177">
    <property type="entry name" value="CASKIN"/>
    <property type="match status" value="1"/>
</dbReference>
<keyword evidence="3" id="KW-1133">Transmembrane helix</keyword>
<evidence type="ECO:0000256" key="2">
    <source>
        <dbReference type="SAM" id="MobiDB-lite"/>
    </source>
</evidence>
<evidence type="ECO:0000256" key="1">
    <source>
        <dbReference type="PROSITE-ProRule" id="PRU00023"/>
    </source>
</evidence>
<comment type="caution">
    <text evidence="5">The sequence shown here is derived from an EMBL/GenBank/DDBJ whole genome shotgun (WGS) entry which is preliminary data.</text>
</comment>
<feature type="transmembrane region" description="Helical" evidence="3">
    <location>
        <begin position="476"/>
        <end position="496"/>
    </location>
</feature>
<dbReference type="Gene3D" id="1.25.40.20">
    <property type="entry name" value="Ankyrin repeat-containing domain"/>
    <property type="match status" value="2"/>
</dbReference>
<feature type="transmembrane region" description="Helical" evidence="3">
    <location>
        <begin position="563"/>
        <end position="585"/>
    </location>
</feature>
<dbReference type="Proteomes" id="UP001567538">
    <property type="component" value="Unassembled WGS sequence"/>
</dbReference>
<sequence length="639" mass="70704">MASSSTFPQSSSPVDVAAASSPSPPSVAMANQGKEWHKDMAFYRAALTGEWYTAKQFLNRDGGRAVHARLGYYSETPLHVAVAAGNSESFVSNLLDLISDDSSLALTDSYGNSPLHVAAAAGNYHAAEILVARCPNLVHLSNHDSKFPHHSAADYGHGKILGMLISNTNDNHPVNPFAGDGGVCLLLSMVESGFFDMALYLVGKYPDLEWMKPKSIGRVLNKIAAKATTFDGNDSLSFWKRFIYWCVLKMDVKSQSFDVENQTSLESPKWCKLVLKLHSILCQVIKYLVPGIDRFHEKKLMHEQTIELVKCLCKHMESLDYNDAAAICSETMLTAAESGSHDVVLEIVETFPLAVHFRNSLDQNFLHLAIKNRCEKVFNLMYRTSKCRYQYSNAIDNDGNSILHLAARLAPFHKLSSVSGAALQMQREIQWFQEASKFVSSYTRGLQNSSGETAEMIFTKEHRDLKIEGETWMKDTANSCSIAAALIVTIVFAAAITVPGGNQSDSGYPMFYESSAFTIFAVSDAASLFTSSTSLLMFLSILTSRYAEHDFLYALPKRLCIGLFMLFLSILFMMIAFSSTLYLVFGRKKAWVLLPVGALTCLPISSFVLLQFPLLRDVISSTYGRGVFGKQSGRTRTFP</sequence>
<proteinExistence type="predicted"/>
<keyword evidence="6" id="KW-1185">Reference proteome</keyword>
<keyword evidence="3" id="KW-0472">Membrane</keyword>
<dbReference type="PANTHER" id="PTHR24177:SF435">
    <property type="entry name" value="ANKYRIN REPEAT-CONTAINING PROTEIN NPR4-LIKE"/>
    <property type="match status" value="1"/>
</dbReference>
<feature type="domain" description="PGG" evidence="4">
    <location>
        <begin position="471"/>
        <end position="584"/>
    </location>
</feature>
<keyword evidence="3" id="KW-0812">Transmembrane</keyword>
<dbReference type="SMART" id="SM00248">
    <property type="entry name" value="ANK"/>
    <property type="match status" value="3"/>
</dbReference>
<accession>A0ABD1H4Y2</accession>
<feature type="transmembrane region" description="Helical" evidence="3">
    <location>
        <begin position="516"/>
        <end position="542"/>
    </location>
</feature>
<dbReference type="SUPFAM" id="SSF48403">
    <property type="entry name" value="Ankyrin repeat"/>
    <property type="match status" value="2"/>
</dbReference>
<feature type="transmembrane region" description="Helical" evidence="3">
    <location>
        <begin position="591"/>
        <end position="615"/>
    </location>
</feature>
<reference evidence="5 6" key="1">
    <citation type="submission" date="2024-06" db="EMBL/GenBank/DDBJ databases">
        <title>A chromosome level genome sequence of Diviner's sage (Salvia divinorum).</title>
        <authorList>
            <person name="Ford S.A."/>
            <person name="Ro D.-K."/>
            <person name="Ness R.W."/>
            <person name="Phillips M.A."/>
        </authorList>
    </citation>
    <scope>NUCLEOTIDE SEQUENCE [LARGE SCALE GENOMIC DNA]</scope>
    <source>
        <strain evidence="5">SAF-2024a</strain>
        <tissue evidence="5">Leaf</tissue>
    </source>
</reference>
<protein>
    <submittedName>
        <fullName evidence="5">Protein ACCELERATED CELL DEATH 6-like</fullName>
    </submittedName>
</protein>
<evidence type="ECO:0000259" key="4">
    <source>
        <dbReference type="Pfam" id="PF13962"/>
    </source>
</evidence>
<keyword evidence="1" id="KW-0040">ANK repeat</keyword>
<evidence type="ECO:0000313" key="5">
    <source>
        <dbReference type="EMBL" id="KAL1551475.1"/>
    </source>
</evidence>
<name>A0ABD1H4Y2_SALDI</name>
<dbReference type="InterPro" id="IPR026961">
    <property type="entry name" value="PGG_dom"/>
</dbReference>
<dbReference type="Pfam" id="PF12796">
    <property type="entry name" value="Ank_2"/>
    <property type="match status" value="1"/>
</dbReference>
<feature type="region of interest" description="Disordered" evidence="2">
    <location>
        <begin position="1"/>
        <end position="31"/>
    </location>
</feature>
<evidence type="ECO:0000313" key="6">
    <source>
        <dbReference type="Proteomes" id="UP001567538"/>
    </source>
</evidence>